<feature type="compositionally biased region" description="Polar residues" evidence="6">
    <location>
        <begin position="1"/>
        <end position="32"/>
    </location>
</feature>
<keyword evidence="5 7" id="KW-0472">Membrane</keyword>
<dbReference type="EnsemblMetazoa" id="G1083.4">
    <property type="protein sequence ID" value="G1083.4:cds"/>
    <property type="gene ID" value="G1083"/>
</dbReference>
<dbReference type="EnsemblMetazoa" id="G1083.1">
    <property type="protein sequence ID" value="G1083.1:cds"/>
    <property type="gene ID" value="G1083"/>
</dbReference>
<comment type="subcellular location">
    <subcellularLocation>
        <location evidence="1">Membrane</location>
    </subcellularLocation>
</comment>
<dbReference type="InterPro" id="IPR051423">
    <property type="entry name" value="CD225/Dispanin"/>
</dbReference>
<name>A0A8W8HSW0_MAGGI</name>
<dbReference type="Proteomes" id="UP000005408">
    <property type="component" value="Unassembled WGS sequence"/>
</dbReference>
<accession>A0A8W8HSW0</accession>
<reference evidence="8" key="1">
    <citation type="submission" date="2022-08" db="UniProtKB">
        <authorList>
            <consortium name="EnsemblMetazoa"/>
        </authorList>
    </citation>
    <scope>IDENTIFICATION</scope>
    <source>
        <strain evidence="8">05x7-T-G4-1.051#20</strain>
    </source>
</reference>
<dbReference type="GO" id="GO:0016020">
    <property type="term" value="C:membrane"/>
    <property type="evidence" value="ECO:0007669"/>
    <property type="project" value="UniProtKB-SubCell"/>
</dbReference>
<feature type="transmembrane region" description="Helical" evidence="7">
    <location>
        <begin position="103"/>
        <end position="127"/>
    </location>
</feature>
<keyword evidence="4 7" id="KW-1133">Transmembrane helix</keyword>
<evidence type="ECO:0000256" key="4">
    <source>
        <dbReference type="ARBA" id="ARBA00022989"/>
    </source>
</evidence>
<evidence type="ECO:0000256" key="7">
    <source>
        <dbReference type="SAM" id="Phobius"/>
    </source>
</evidence>
<evidence type="ECO:0000313" key="9">
    <source>
        <dbReference type="Proteomes" id="UP000005408"/>
    </source>
</evidence>
<evidence type="ECO:0000256" key="3">
    <source>
        <dbReference type="ARBA" id="ARBA00022692"/>
    </source>
</evidence>
<organism evidence="8 9">
    <name type="scientific">Magallana gigas</name>
    <name type="common">Pacific oyster</name>
    <name type="synonym">Crassostrea gigas</name>
    <dbReference type="NCBI Taxonomy" id="29159"/>
    <lineage>
        <taxon>Eukaryota</taxon>
        <taxon>Metazoa</taxon>
        <taxon>Spiralia</taxon>
        <taxon>Lophotrochozoa</taxon>
        <taxon>Mollusca</taxon>
        <taxon>Bivalvia</taxon>
        <taxon>Autobranchia</taxon>
        <taxon>Pteriomorphia</taxon>
        <taxon>Ostreida</taxon>
        <taxon>Ostreoidea</taxon>
        <taxon>Ostreidae</taxon>
        <taxon>Magallana</taxon>
    </lineage>
</organism>
<dbReference type="EnsemblMetazoa" id="G1083.3">
    <property type="protein sequence ID" value="G1083.3:cds"/>
    <property type="gene ID" value="G1083"/>
</dbReference>
<dbReference type="OrthoDB" id="6135187at2759"/>
<dbReference type="InterPro" id="IPR007593">
    <property type="entry name" value="CD225/Dispanin_fam"/>
</dbReference>
<evidence type="ECO:0000256" key="2">
    <source>
        <dbReference type="ARBA" id="ARBA00006843"/>
    </source>
</evidence>
<evidence type="ECO:0008006" key="10">
    <source>
        <dbReference type="Google" id="ProtNLM"/>
    </source>
</evidence>
<feature type="region of interest" description="Disordered" evidence="6">
    <location>
        <begin position="1"/>
        <end position="71"/>
    </location>
</feature>
<dbReference type="AlphaFoldDB" id="A0A8W8HSW0"/>
<protein>
    <recommendedName>
        <fullName evidence="10">Tumor suppressor candidate 5-like protein</fullName>
    </recommendedName>
</protein>
<evidence type="ECO:0000256" key="1">
    <source>
        <dbReference type="ARBA" id="ARBA00004370"/>
    </source>
</evidence>
<dbReference type="PANTHER" id="PTHR14948">
    <property type="entry name" value="NG5"/>
    <property type="match status" value="1"/>
</dbReference>
<dbReference type="Pfam" id="PF04505">
    <property type="entry name" value="CD225"/>
    <property type="match status" value="1"/>
</dbReference>
<dbReference type="EnsemblMetazoa" id="G1083.5">
    <property type="protein sequence ID" value="G1083.5:cds"/>
    <property type="gene ID" value="G1083"/>
</dbReference>
<keyword evidence="9" id="KW-1185">Reference proteome</keyword>
<dbReference type="OMA" id="RGNSAKC"/>
<dbReference type="EnsemblMetazoa" id="G1083.2">
    <property type="protein sequence ID" value="G1083.2:cds"/>
    <property type="gene ID" value="G1083"/>
</dbReference>
<evidence type="ECO:0000256" key="5">
    <source>
        <dbReference type="ARBA" id="ARBA00023136"/>
    </source>
</evidence>
<evidence type="ECO:0000256" key="6">
    <source>
        <dbReference type="SAM" id="MobiDB-lite"/>
    </source>
</evidence>
<proteinExistence type="inferred from homology"/>
<comment type="similarity">
    <text evidence="2">Belongs to the CD225/Dispanin family.</text>
</comment>
<dbReference type="PANTHER" id="PTHR14948:SF25">
    <property type="entry name" value="DUF4190 DOMAIN-CONTAINING PROTEIN"/>
    <property type="match status" value="1"/>
</dbReference>
<evidence type="ECO:0000313" key="8">
    <source>
        <dbReference type="EnsemblMetazoa" id="G1083.5:cds"/>
    </source>
</evidence>
<sequence>MEGDSSTNIELRQSSTSKQTPGRSVPKTQRQESSTSSRKDSDTSAKSSIKKGLPSTASVRSGLEAGQTTQNGMDYYNEARRAIENQNRETFDTPVLESKPPNYLWLALFTTVFCNPLTGIVAMVMAIQADNEYIRGNSAKCKRLGKIVRVISILSILLTLTIIVVVSIVFNI</sequence>
<keyword evidence="3 7" id="KW-0812">Transmembrane</keyword>
<feature type="transmembrane region" description="Helical" evidence="7">
    <location>
        <begin position="147"/>
        <end position="170"/>
    </location>
</feature>